<protein>
    <submittedName>
        <fullName evidence="2">Uncharacterized protein</fullName>
    </submittedName>
</protein>
<name>A0A221KL81_KLEPN</name>
<evidence type="ECO:0000313" key="2">
    <source>
        <dbReference type="EMBL" id="ASM79815.1"/>
    </source>
</evidence>
<reference evidence="2" key="2">
    <citation type="submission" date="2017-04" db="EMBL/GenBank/DDBJ databases">
        <authorList>
            <person name="Afonso C.L."/>
            <person name="Miller P.J."/>
            <person name="Scott M.A."/>
            <person name="Spackman E."/>
            <person name="Goraichik I."/>
            <person name="Dimitrov K.M."/>
            <person name="Suarez D.L."/>
            <person name="Swayne D.E."/>
        </authorList>
    </citation>
    <scope>NUCLEOTIDE SEQUENCE</scope>
    <source>
        <strain evidence="2">KP4898</strain>
        <plasmid evidence="2">pIncAC-KP4898</plasmid>
    </source>
</reference>
<proteinExistence type="predicted"/>
<accession>A0A221KL81</accession>
<evidence type="ECO:0000256" key="1">
    <source>
        <dbReference type="SAM" id="Phobius"/>
    </source>
</evidence>
<keyword evidence="1" id="KW-1133">Transmembrane helix</keyword>
<keyword evidence="1" id="KW-0472">Membrane</keyword>
<sequence length="47" mass="5152">MSAHAHARESESSSGSFVSWQLLVWQVMFAIGVVAGVNLEHTYNFLG</sequence>
<keyword evidence="2" id="KW-0614">Plasmid</keyword>
<dbReference type="EMBL" id="KY882285">
    <property type="protein sequence ID" value="ASM79815.1"/>
    <property type="molecule type" value="Genomic_DNA"/>
</dbReference>
<geneLocation type="plasmid" evidence="2">
    <name>pIncAC-KP4898</name>
</geneLocation>
<keyword evidence="1" id="KW-0812">Transmembrane</keyword>
<organism evidence="2">
    <name type="scientific">Klebsiella pneumoniae subsp. pneumoniae</name>
    <dbReference type="NCBI Taxonomy" id="72407"/>
    <lineage>
        <taxon>Bacteria</taxon>
        <taxon>Pseudomonadati</taxon>
        <taxon>Pseudomonadota</taxon>
        <taxon>Gammaproteobacteria</taxon>
        <taxon>Enterobacterales</taxon>
        <taxon>Enterobacteriaceae</taxon>
        <taxon>Klebsiella/Raoultella group</taxon>
        <taxon>Klebsiella</taxon>
        <taxon>Klebsiella pneumoniae complex</taxon>
    </lineage>
</organism>
<reference evidence="2" key="1">
    <citation type="journal article" date="2017" name="Front. Microbiol.">
        <title>A novel IncA/C1 group conjugative plasmid, encoding VIM-1 metallo-beta-lactamase, mediates the acquisition of carbapenem resistance in ST104 Klebsiella pneumoniae isolates from neonates in the intensive care unit of Monaldi Hospital in Naples.</title>
        <authorList>
            <person name="Esposito E.P."/>
            <person name="Gaiarsa S."/>
            <person name="Del Franco M."/>
            <person name="Crivaro V."/>
            <person name="Bernardo M."/>
            <person name="Cuccurullo S."/>
            <person name="Pennino F."/>
            <person name="Triassi M."/>
            <person name="Marone P."/>
            <person name="Sassera D."/>
            <person name="Zarrilli R."/>
        </authorList>
    </citation>
    <scope>NUCLEOTIDE SEQUENCE</scope>
    <source>
        <strain evidence="2">KP4898</strain>
        <plasmid evidence="2">pIncAC-KP4898</plasmid>
    </source>
</reference>
<dbReference type="AlphaFoldDB" id="A0A221KL81"/>
<feature type="transmembrane region" description="Helical" evidence="1">
    <location>
        <begin position="20"/>
        <end position="39"/>
    </location>
</feature>